<evidence type="ECO:0000313" key="2">
    <source>
        <dbReference type="Proteomes" id="UP000185568"/>
    </source>
</evidence>
<evidence type="ECO:0008006" key="3">
    <source>
        <dbReference type="Google" id="ProtNLM"/>
    </source>
</evidence>
<dbReference type="OrthoDB" id="2372078at2"/>
<evidence type="ECO:0000313" key="1">
    <source>
        <dbReference type="EMBL" id="OLN21750.1"/>
    </source>
</evidence>
<comment type="caution">
    <text evidence="1">The sequence shown here is derived from an EMBL/GenBank/DDBJ whole genome shotgun (WGS) entry which is preliminary data.</text>
</comment>
<dbReference type="AlphaFoldDB" id="A0A1Q8Q315"/>
<organism evidence="1 2">
    <name type="scientific">Domibacillus antri</name>
    <dbReference type="NCBI Taxonomy" id="1714264"/>
    <lineage>
        <taxon>Bacteria</taxon>
        <taxon>Bacillati</taxon>
        <taxon>Bacillota</taxon>
        <taxon>Bacilli</taxon>
        <taxon>Bacillales</taxon>
        <taxon>Bacillaceae</taxon>
        <taxon>Domibacillus</taxon>
    </lineage>
</organism>
<name>A0A1Q8Q315_9BACI</name>
<dbReference type="Proteomes" id="UP000185568">
    <property type="component" value="Unassembled WGS sequence"/>
</dbReference>
<sequence length="105" mass="12210">MKNIGKLGSEKEFIFSLYLKKYPKVLEKEISLKLSNIQLEVPLGRKKIDYLSISKSRRLTVIVENQLTPSDKYHLDDKIMPILYSTRVDYESSSINNGQKRDAFL</sequence>
<dbReference type="EMBL" id="MSDU01000032">
    <property type="protein sequence ID" value="OLN21750.1"/>
    <property type="molecule type" value="Genomic_DNA"/>
</dbReference>
<proteinExistence type="predicted"/>
<keyword evidence="2" id="KW-1185">Reference proteome</keyword>
<gene>
    <name evidence="1" type="ORF">BTO30_13200</name>
</gene>
<protein>
    <recommendedName>
        <fullName evidence="3">Transposase (putative) YhgA-like domain-containing protein</fullName>
    </recommendedName>
</protein>
<reference evidence="1 2" key="1">
    <citation type="submission" date="2016-12" db="EMBL/GenBank/DDBJ databases">
        <title>Domibacillus antri genome sequencing.</title>
        <authorList>
            <person name="Verma A."/>
            <person name="Krishnamurthi S."/>
        </authorList>
    </citation>
    <scope>NUCLEOTIDE SEQUENCE [LARGE SCALE GENOMIC DNA]</scope>
    <source>
        <strain evidence="1 2">XD80</strain>
    </source>
</reference>
<accession>A0A1Q8Q315</accession>
<dbReference type="RefSeq" id="WP_075399195.1">
    <property type="nucleotide sequence ID" value="NZ_MSDU01000032.1"/>
</dbReference>